<dbReference type="InterPro" id="IPR020084">
    <property type="entry name" value="NUDIX_hydrolase_CS"/>
</dbReference>
<organism evidence="4 5">
    <name type="scientific">Bacillus cereus</name>
    <dbReference type="NCBI Taxonomy" id="1396"/>
    <lineage>
        <taxon>Bacteria</taxon>
        <taxon>Bacillati</taxon>
        <taxon>Bacillota</taxon>
        <taxon>Bacilli</taxon>
        <taxon>Bacillales</taxon>
        <taxon>Bacillaceae</taxon>
        <taxon>Bacillus</taxon>
        <taxon>Bacillus cereus group</taxon>
    </lineage>
</organism>
<name>A0A9X8J2S2_BACCE</name>
<keyword evidence="2" id="KW-0378">Hydrolase</keyword>
<dbReference type="PANTHER" id="PTHR43046:SF14">
    <property type="entry name" value="MUTT_NUDIX FAMILY PROTEIN"/>
    <property type="match status" value="1"/>
</dbReference>
<dbReference type="PROSITE" id="PS00893">
    <property type="entry name" value="NUDIX_BOX"/>
    <property type="match status" value="1"/>
</dbReference>
<dbReference type="Gene3D" id="3.90.79.10">
    <property type="entry name" value="Nucleoside Triphosphate Pyrophosphohydrolase"/>
    <property type="match status" value="1"/>
</dbReference>
<evidence type="ECO:0000256" key="2">
    <source>
        <dbReference type="ARBA" id="ARBA00022801"/>
    </source>
</evidence>
<dbReference type="CDD" id="cd04688">
    <property type="entry name" value="NUDIX_Hydrolase"/>
    <property type="match status" value="1"/>
</dbReference>
<evidence type="ECO:0000313" key="5">
    <source>
        <dbReference type="Proteomes" id="UP000253597"/>
    </source>
</evidence>
<dbReference type="SUPFAM" id="SSF55811">
    <property type="entry name" value="Nudix"/>
    <property type="match status" value="1"/>
</dbReference>
<feature type="domain" description="Nudix hydrolase" evidence="3">
    <location>
        <begin position="19"/>
        <end position="156"/>
    </location>
</feature>
<reference evidence="4 5" key="1">
    <citation type="submission" date="2019-01" db="EMBL/GenBank/DDBJ databases">
        <title>Draft genome sequence of heavy metal resistant Bacillus cereus NWUAB01.</title>
        <authorList>
            <person name="Babalola O."/>
            <person name="Aremu B.R."/>
            <person name="Ayangbenro A.S."/>
        </authorList>
    </citation>
    <scope>NUCLEOTIDE SEQUENCE [LARGE SCALE GENOMIC DNA]</scope>
    <source>
        <strain evidence="4 5">NWUAB01</strain>
    </source>
</reference>
<dbReference type="PROSITE" id="PS51462">
    <property type="entry name" value="NUDIX"/>
    <property type="match status" value="1"/>
</dbReference>
<evidence type="ECO:0000259" key="3">
    <source>
        <dbReference type="PROSITE" id="PS51462"/>
    </source>
</evidence>
<evidence type="ECO:0000256" key="1">
    <source>
        <dbReference type="ARBA" id="ARBA00001946"/>
    </source>
</evidence>
<dbReference type="InterPro" id="IPR000086">
    <property type="entry name" value="NUDIX_hydrolase_dom"/>
</dbReference>
<comment type="caution">
    <text evidence="4">The sequence shown here is derived from an EMBL/GenBank/DDBJ whole genome shotgun (WGS) entry which is preliminary data.</text>
</comment>
<proteinExistence type="predicted"/>
<accession>A0A9X8J2S2</accession>
<comment type="cofactor">
    <cofactor evidence="1">
        <name>Mg(2+)</name>
        <dbReference type="ChEBI" id="CHEBI:18420"/>
    </cofactor>
</comment>
<dbReference type="RefSeq" id="WP_113303675.1">
    <property type="nucleotide sequence ID" value="NZ_QNGD03000002.1"/>
</dbReference>
<protein>
    <submittedName>
        <fullName evidence="4">NUDIX domain-containing protein</fullName>
    </submittedName>
</protein>
<dbReference type="PANTHER" id="PTHR43046">
    <property type="entry name" value="GDP-MANNOSE MANNOSYL HYDROLASE"/>
    <property type="match status" value="1"/>
</dbReference>
<evidence type="ECO:0000313" key="4">
    <source>
        <dbReference type="EMBL" id="RWQ76724.1"/>
    </source>
</evidence>
<gene>
    <name evidence="4" type="ORF">DR116_0004585</name>
</gene>
<sequence length="165" mass="19560">MRYLYKGALRTDLTFKVEETCFNYRVGAICKHDNKILILQGDGEDFWYVPGGRVKMLENSEDALKRELAEEIGVPIKRKRLIWSVENFFTLSERKFHEISFYYEVELHELPASGADQYILEEEGRTYLFRWVPVEELHTYNLQPAFIKEKVKDVSVHTEHIVLQK</sequence>
<dbReference type="Pfam" id="PF00293">
    <property type="entry name" value="NUDIX"/>
    <property type="match status" value="1"/>
</dbReference>
<dbReference type="GO" id="GO:0016787">
    <property type="term" value="F:hydrolase activity"/>
    <property type="evidence" value="ECO:0007669"/>
    <property type="project" value="UniProtKB-KW"/>
</dbReference>
<dbReference type="AlphaFoldDB" id="A0A9X8J2S2"/>
<dbReference type="EMBL" id="QNGD03000002">
    <property type="protein sequence ID" value="RWQ76724.1"/>
    <property type="molecule type" value="Genomic_DNA"/>
</dbReference>
<dbReference type="Proteomes" id="UP000253597">
    <property type="component" value="Unassembled WGS sequence"/>
</dbReference>
<dbReference type="InterPro" id="IPR015797">
    <property type="entry name" value="NUDIX_hydrolase-like_dom_sf"/>
</dbReference>